<protein>
    <submittedName>
        <fullName evidence="1">Uncharacterized protein</fullName>
    </submittedName>
</protein>
<gene>
    <name evidence="1" type="ORF">DJ70_12825</name>
</gene>
<dbReference type="EMBL" id="NHPJ01000110">
    <property type="protein sequence ID" value="OYR54907.1"/>
    <property type="molecule type" value="Genomic_DNA"/>
</dbReference>
<proteinExistence type="predicted"/>
<dbReference type="AlphaFoldDB" id="A0A256IFL3"/>
<organism evidence="1 2">
    <name type="scientific">Halorubrum halodurans</name>
    <dbReference type="NCBI Taxonomy" id="1383851"/>
    <lineage>
        <taxon>Archaea</taxon>
        <taxon>Methanobacteriati</taxon>
        <taxon>Methanobacteriota</taxon>
        <taxon>Stenosarchaea group</taxon>
        <taxon>Halobacteria</taxon>
        <taxon>Halobacteriales</taxon>
        <taxon>Haloferacaceae</taxon>
        <taxon>Halorubrum</taxon>
    </lineage>
</organism>
<name>A0A256IFL3_9EURY</name>
<evidence type="ECO:0000313" key="2">
    <source>
        <dbReference type="Proteomes" id="UP000216308"/>
    </source>
</evidence>
<evidence type="ECO:0000313" key="1">
    <source>
        <dbReference type="EMBL" id="OYR54907.1"/>
    </source>
</evidence>
<dbReference type="RefSeq" id="WP_094533638.1">
    <property type="nucleotide sequence ID" value="NZ_NHPJ01000110.1"/>
</dbReference>
<accession>A0A256IFL3</accession>
<dbReference type="OrthoDB" id="346265at2157"/>
<dbReference type="Proteomes" id="UP000216308">
    <property type="component" value="Unassembled WGS sequence"/>
</dbReference>
<keyword evidence="2" id="KW-1185">Reference proteome</keyword>
<sequence>MTVDLDSLDPAVRELAFWLQDKIYREGIEGIHFMRDARLWAEDNAADVTAREITKEVNKL</sequence>
<comment type="caution">
    <text evidence="1">The sequence shown here is derived from an EMBL/GenBank/DDBJ whole genome shotgun (WGS) entry which is preliminary data.</text>
</comment>
<reference evidence="1 2" key="1">
    <citation type="journal article" date="2014" name="Front. Microbiol.">
        <title>Population and genomic analysis of the genus Halorubrum.</title>
        <authorList>
            <person name="Fullmer M.S."/>
            <person name="Soucy S.M."/>
            <person name="Swithers K.S."/>
            <person name="Makkay A.M."/>
            <person name="Wheeler R."/>
            <person name="Ventosa A."/>
            <person name="Gogarten J.P."/>
            <person name="Papke R.T."/>
        </authorList>
    </citation>
    <scope>NUCLEOTIDE SEQUENCE [LARGE SCALE GENOMIC DNA]</scope>
    <source>
        <strain evidence="1 2">Cb34</strain>
    </source>
</reference>